<dbReference type="GO" id="GO:0005509">
    <property type="term" value="F:calcium ion binding"/>
    <property type="evidence" value="ECO:0007669"/>
    <property type="project" value="InterPro"/>
</dbReference>
<dbReference type="InterPro" id="IPR015919">
    <property type="entry name" value="Cadherin-like_sf"/>
</dbReference>
<dbReference type="Pfam" id="PF05345">
    <property type="entry name" value="He_PIG"/>
    <property type="match status" value="1"/>
</dbReference>
<dbReference type="FunFam" id="2.60.40.10:FF:002543">
    <property type="match status" value="1"/>
</dbReference>
<name>A0A0N1EEC7_9GAMM</name>
<comment type="caution">
    <text evidence="1">The sequence shown here is derived from an EMBL/GenBank/DDBJ whole genome shotgun (WGS) entry which is preliminary data.</text>
</comment>
<dbReference type="InterPro" id="IPR013783">
    <property type="entry name" value="Ig-like_fold"/>
</dbReference>
<evidence type="ECO:0008006" key="3">
    <source>
        <dbReference type="Google" id="ProtNLM"/>
    </source>
</evidence>
<evidence type="ECO:0000313" key="1">
    <source>
        <dbReference type="EMBL" id="KPH56582.1"/>
    </source>
</evidence>
<dbReference type="RefSeq" id="WP_152960674.1">
    <property type="nucleotide sequence ID" value="NZ_LHPH01000108.1"/>
</dbReference>
<keyword evidence="2" id="KW-1185">Reference proteome</keyword>
<reference evidence="1 2" key="1">
    <citation type="submission" date="2015-08" db="EMBL/GenBank/DDBJ databases">
        <title>Draft Genome Sequence of Pseudoalteromonas porphyrae UCD-SED14.</title>
        <authorList>
            <person name="Coil D.A."/>
            <person name="Jospin G."/>
            <person name="Lee R.D."/>
            <person name="Eisen J.A."/>
        </authorList>
    </citation>
    <scope>NUCLEOTIDE SEQUENCE [LARGE SCALE GENOMIC DNA]</scope>
    <source>
        <strain evidence="1 2">UCD-SED14</strain>
    </source>
</reference>
<dbReference type="Pfam" id="PF17963">
    <property type="entry name" value="Big_9"/>
    <property type="match status" value="1"/>
</dbReference>
<dbReference type="AlphaFoldDB" id="A0A0N1EEC7"/>
<dbReference type="EMBL" id="LHPH01000108">
    <property type="protein sequence ID" value="KPH56582.1"/>
    <property type="molecule type" value="Genomic_DNA"/>
</dbReference>
<organism evidence="1 2">
    <name type="scientific">Pseudoalteromonas porphyrae</name>
    <dbReference type="NCBI Taxonomy" id="187330"/>
    <lineage>
        <taxon>Bacteria</taxon>
        <taxon>Pseudomonadati</taxon>
        <taxon>Pseudomonadota</taxon>
        <taxon>Gammaproteobacteria</taxon>
        <taxon>Alteromonadales</taxon>
        <taxon>Pseudoalteromonadaceae</taxon>
        <taxon>Pseudoalteromonas</taxon>
    </lineage>
</organism>
<feature type="non-terminal residue" evidence="1">
    <location>
        <position position="174"/>
    </location>
</feature>
<dbReference type="OrthoDB" id="5242130at2"/>
<accession>A0A0N1EEC7</accession>
<dbReference type="SUPFAM" id="SSF49313">
    <property type="entry name" value="Cadherin-like"/>
    <property type="match status" value="1"/>
</dbReference>
<proteinExistence type="predicted"/>
<gene>
    <name evidence="1" type="ORF">ADS77_21435</name>
</gene>
<dbReference type="Gene3D" id="2.60.40.10">
    <property type="entry name" value="Immunoglobulins"/>
    <property type="match status" value="1"/>
</dbReference>
<dbReference type="Proteomes" id="UP000037848">
    <property type="component" value="Unassembled WGS sequence"/>
</dbReference>
<feature type="non-terminal residue" evidence="1">
    <location>
        <position position="1"/>
    </location>
</feature>
<dbReference type="GO" id="GO:0016020">
    <property type="term" value="C:membrane"/>
    <property type="evidence" value="ECO:0007669"/>
    <property type="project" value="InterPro"/>
</dbReference>
<dbReference type="Gene3D" id="2.60.40.3440">
    <property type="match status" value="1"/>
</dbReference>
<sequence length="174" mass="17821">SLTITPINDKPTLAGQAVSTDEDTALTVTLSGEDIEGQSLSYTVVTDAVNGSVSLTGNSLVYTPNSDFNGSDSVSVVANDGELNSDVANIAITVTSVNDAPLISGTPATSVNEDSGYQFIPTASDTDNDTLTFSISNKPSWLSFNSATGELSGTPLNEQVGSYSNIIISVSDGT</sequence>
<protein>
    <recommendedName>
        <fullName evidence="3">Cadherin domain-containing protein</fullName>
    </recommendedName>
</protein>
<dbReference type="InterPro" id="IPR010221">
    <property type="entry name" value="VCBS_dom"/>
</dbReference>
<dbReference type="NCBIfam" id="TIGR01965">
    <property type="entry name" value="VCBS_repeat"/>
    <property type="match status" value="1"/>
</dbReference>
<evidence type="ECO:0000313" key="2">
    <source>
        <dbReference type="Proteomes" id="UP000037848"/>
    </source>
</evidence>